<keyword evidence="5 7" id="KW-1133">Transmembrane helix</keyword>
<evidence type="ECO:0000256" key="8">
    <source>
        <dbReference type="SAM" id="SignalP"/>
    </source>
</evidence>
<gene>
    <name evidence="10" type="ORF">Poli38472_002866</name>
</gene>
<dbReference type="OrthoDB" id="62956at2759"/>
<dbReference type="Proteomes" id="UP000794436">
    <property type="component" value="Unassembled WGS sequence"/>
</dbReference>
<feature type="chain" id="PRO_5035472841" description="GOLD domain-containing protein" evidence="8">
    <location>
        <begin position="26"/>
        <end position="370"/>
    </location>
</feature>
<feature type="domain" description="GOLD" evidence="9">
    <location>
        <begin position="37"/>
        <end position="123"/>
    </location>
</feature>
<dbReference type="GO" id="GO:0016020">
    <property type="term" value="C:membrane"/>
    <property type="evidence" value="ECO:0007669"/>
    <property type="project" value="UniProtKB-SubCell"/>
</dbReference>
<protein>
    <recommendedName>
        <fullName evidence="9">GOLD domain-containing protein</fullName>
    </recommendedName>
</protein>
<comment type="caution">
    <text evidence="10">The sequence shown here is derived from an EMBL/GenBank/DDBJ whole genome shotgun (WGS) entry which is preliminary data.</text>
</comment>
<evidence type="ECO:0000313" key="10">
    <source>
        <dbReference type="EMBL" id="TMW56941.1"/>
    </source>
</evidence>
<keyword evidence="3 7" id="KW-0812">Transmembrane</keyword>
<comment type="subcellular location">
    <subcellularLocation>
        <location evidence="1">Membrane</location>
        <topology evidence="1">Single-pass type I membrane protein</topology>
    </subcellularLocation>
</comment>
<accession>A0A8K1FC92</accession>
<evidence type="ECO:0000256" key="6">
    <source>
        <dbReference type="ARBA" id="ARBA00023136"/>
    </source>
</evidence>
<dbReference type="SMART" id="SM01190">
    <property type="entry name" value="EMP24_GP25L"/>
    <property type="match status" value="1"/>
</dbReference>
<evidence type="ECO:0000256" key="4">
    <source>
        <dbReference type="ARBA" id="ARBA00022729"/>
    </source>
</evidence>
<keyword evidence="11" id="KW-1185">Reference proteome</keyword>
<evidence type="ECO:0000256" key="7">
    <source>
        <dbReference type="SAM" id="Phobius"/>
    </source>
</evidence>
<dbReference type="Pfam" id="PF01105">
    <property type="entry name" value="EMP24_GP25L"/>
    <property type="match status" value="2"/>
</dbReference>
<keyword evidence="6 7" id="KW-0472">Membrane</keyword>
<proteinExistence type="inferred from homology"/>
<keyword evidence="4 8" id="KW-0732">Signal</keyword>
<dbReference type="PANTHER" id="PTHR22811">
    <property type="entry name" value="TRANSMEMBRANE EMP24 DOMAIN-CONTAINING PROTEIN"/>
    <property type="match status" value="1"/>
</dbReference>
<evidence type="ECO:0000256" key="3">
    <source>
        <dbReference type="ARBA" id="ARBA00022692"/>
    </source>
</evidence>
<feature type="transmembrane region" description="Helical" evidence="7">
    <location>
        <begin position="342"/>
        <end position="362"/>
    </location>
</feature>
<feature type="signal peptide" evidence="8">
    <location>
        <begin position="1"/>
        <end position="25"/>
    </location>
</feature>
<evidence type="ECO:0000256" key="2">
    <source>
        <dbReference type="ARBA" id="ARBA00007104"/>
    </source>
</evidence>
<evidence type="ECO:0000256" key="1">
    <source>
        <dbReference type="ARBA" id="ARBA00004479"/>
    </source>
</evidence>
<dbReference type="PROSITE" id="PS50866">
    <property type="entry name" value="GOLD"/>
    <property type="match status" value="1"/>
</dbReference>
<dbReference type="InterPro" id="IPR015720">
    <property type="entry name" value="Emp24-like"/>
</dbReference>
<reference evidence="10" key="1">
    <citation type="submission" date="2019-03" db="EMBL/GenBank/DDBJ databases">
        <title>Long read genome sequence of the mycoparasitic Pythium oligandrum ATCC 38472 isolated from sugarbeet rhizosphere.</title>
        <authorList>
            <person name="Gaulin E."/>
        </authorList>
    </citation>
    <scope>NUCLEOTIDE SEQUENCE</scope>
    <source>
        <strain evidence="10">ATCC 38472_TT</strain>
    </source>
</reference>
<evidence type="ECO:0000256" key="5">
    <source>
        <dbReference type="ARBA" id="ARBA00022989"/>
    </source>
</evidence>
<sequence>MPRAHLLLLLAVGVALHALVTPVTASRFTFKMPSRQEECFLEEVDARSSSNKLLFRFGILEPNYYDLIDVTIKAPSWKVVESWNRTQGDHVTAPVRETGLYHLCFRKRAGASKEITVYYSFDFISTGSVHVTLYPNLAATLDKVTPDSTMYTTMMLGTVEGAPHKIGIVDYSLNGISPGVVRGNTRVQLLLSVEFVSKPKVEVSIARYPNRIEYPLSWDSMGNYVKYEYRQRVFDTAIAELGTHVAFDVTELVTEALKNKKPTITFSLHVNEDAEATISGMSYTTPDYYPKIVFEDMGLDLMREVAFFKERVFTLRGDITYIKQKERASRNAAESANSRVKWLSMLTNVVLVSIALAQVMYIRTMLESSY</sequence>
<organism evidence="10 11">
    <name type="scientific">Pythium oligandrum</name>
    <name type="common">Mycoparasitic fungus</name>
    <dbReference type="NCBI Taxonomy" id="41045"/>
    <lineage>
        <taxon>Eukaryota</taxon>
        <taxon>Sar</taxon>
        <taxon>Stramenopiles</taxon>
        <taxon>Oomycota</taxon>
        <taxon>Peronosporomycetes</taxon>
        <taxon>Pythiales</taxon>
        <taxon>Pythiaceae</taxon>
        <taxon>Pythium</taxon>
    </lineage>
</organism>
<evidence type="ECO:0000259" key="9">
    <source>
        <dbReference type="PROSITE" id="PS50866"/>
    </source>
</evidence>
<name>A0A8K1FC92_PYTOL</name>
<dbReference type="AlphaFoldDB" id="A0A8K1FC92"/>
<dbReference type="InterPro" id="IPR009038">
    <property type="entry name" value="GOLD_dom"/>
</dbReference>
<dbReference type="EMBL" id="SPLM01000144">
    <property type="protein sequence ID" value="TMW56941.1"/>
    <property type="molecule type" value="Genomic_DNA"/>
</dbReference>
<evidence type="ECO:0000313" key="11">
    <source>
        <dbReference type="Proteomes" id="UP000794436"/>
    </source>
</evidence>
<comment type="similarity">
    <text evidence="2">Belongs to the EMP24/GP25L family.</text>
</comment>